<protein>
    <recommendedName>
        <fullName evidence="6">PPM-type phosphatase domain-containing protein</fullName>
    </recommendedName>
</protein>
<dbReference type="GO" id="GO:0016791">
    <property type="term" value="F:phosphatase activity"/>
    <property type="evidence" value="ECO:0007669"/>
    <property type="project" value="TreeGrafter"/>
</dbReference>
<dbReference type="PANTHER" id="PTHR43156:SF2">
    <property type="entry name" value="STAGE II SPORULATION PROTEIN E"/>
    <property type="match status" value="1"/>
</dbReference>
<dbReference type="SMART" id="SM00065">
    <property type="entry name" value="GAF"/>
    <property type="match status" value="1"/>
</dbReference>
<dbReference type="Gene3D" id="3.30.450.40">
    <property type="match status" value="1"/>
</dbReference>
<sequence>MGDSFILGEVHRLIGSADDLAWLKEMIDSRRNVPGANGGIRWVAYKDHATGEPRLIRDRRRLEDRRRRDEAIATLLNVGTLISSSLDLDRVIASAMEALSRVIRAEASSIILIDRDELVITEATGPMAGVVRGLRFERSKGIAGWVIDNAQPLIVHDVRSDARWFPDVDLSSDFSTLSILCAPLRARGRLLGVVELLNKEGDQRFDEWDLSLIQVFANQAGIALDNARLHREALERQRIETELALAARIQRGLLPGTLPQPEGVEVAGMSVACEEVAGDYYDVIPLCEGRFGLAIADVSGKGIPAALLMSSVRTALYAEVRGDLPLPEVMSRMNDLLYREGSGTFATCVYAVLDPRTYGLKVANAGHNFPFLLRTDGTCERLRSTGLPLGLLPTGTIPFTDLEGALHPGDSLILYTDGVPEASRGDQEQFGEARLEELVCDNRELSADALRQRIYDEVLTFIGDARRSDDITVMVLKAF</sequence>
<dbReference type="Pfam" id="PF01590">
    <property type="entry name" value="GAF"/>
    <property type="match status" value="1"/>
</dbReference>
<dbReference type="InterPro" id="IPR052016">
    <property type="entry name" value="Bact_Sigma-Reg"/>
</dbReference>
<dbReference type="SUPFAM" id="SSF81606">
    <property type="entry name" value="PP2C-like"/>
    <property type="match status" value="1"/>
</dbReference>
<dbReference type="AlphaFoldDB" id="A0A1F6CT23"/>
<dbReference type="SMART" id="SM00331">
    <property type="entry name" value="PP2C_SIG"/>
    <property type="match status" value="1"/>
</dbReference>
<evidence type="ECO:0008006" key="6">
    <source>
        <dbReference type="Google" id="ProtNLM"/>
    </source>
</evidence>
<dbReference type="InterPro" id="IPR036457">
    <property type="entry name" value="PPM-type-like_dom_sf"/>
</dbReference>
<name>A0A1F6CT23_HANXR</name>
<feature type="domain" description="GAF" evidence="2">
    <location>
        <begin position="87"/>
        <end position="234"/>
    </location>
</feature>
<dbReference type="PANTHER" id="PTHR43156">
    <property type="entry name" value="STAGE II SPORULATION PROTEIN E-RELATED"/>
    <property type="match status" value="1"/>
</dbReference>
<organism evidence="4 5">
    <name type="scientific">Handelsmanbacteria sp. (strain RIFCSPLOWO2_12_FULL_64_10)</name>
    <dbReference type="NCBI Taxonomy" id="1817868"/>
    <lineage>
        <taxon>Bacteria</taxon>
        <taxon>Candidatus Handelsmaniibacteriota</taxon>
    </lineage>
</organism>
<evidence type="ECO:0000313" key="5">
    <source>
        <dbReference type="Proteomes" id="UP000178606"/>
    </source>
</evidence>
<dbReference type="Proteomes" id="UP000178606">
    <property type="component" value="Unassembled WGS sequence"/>
</dbReference>
<evidence type="ECO:0000256" key="1">
    <source>
        <dbReference type="ARBA" id="ARBA00022801"/>
    </source>
</evidence>
<dbReference type="InterPro" id="IPR003018">
    <property type="entry name" value="GAF"/>
</dbReference>
<proteinExistence type="predicted"/>
<dbReference type="EMBL" id="MFKF01000155">
    <property type="protein sequence ID" value="OGG52161.1"/>
    <property type="molecule type" value="Genomic_DNA"/>
</dbReference>
<keyword evidence="1" id="KW-0378">Hydrolase</keyword>
<feature type="domain" description="PPM-type phosphatase" evidence="3">
    <location>
        <begin position="261"/>
        <end position="478"/>
    </location>
</feature>
<gene>
    <name evidence="4" type="ORF">A3F84_18000</name>
</gene>
<reference evidence="4 5" key="1">
    <citation type="journal article" date="2016" name="Nat. Commun.">
        <title>Thousands of microbial genomes shed light on interconnected biogeochemical processes in an aquifer system.</title>
        <authorList>
            <person name="Anantharaman K."/>
            <person name="Brown C.T."/>
            <person name="Hug L.A."/>
            <person name="Sharon I."/>
            <person name="Castelle C.J."/>
            <person name="Probst A.J."/>
            <person name="Thomas B.C."/>
            <person name="Singh A."/>
            <person name="Wilkins M.J."/>
            <person name="Karaoz U."/>
            <person name="Brodie E.L."/>
            <person name="Williams K.H."/>
            <person name="Hubbard S.S."/>
            <person name="Banfield J.F."/>
        </authorList>
    </citation>
    <scope>NUCLEOTIDE SEQUENCE [LARGE SCALE GENOMIC DNA]</scope>
    <source>
        <strain evidence="5">RIFCSPLOWO2_12_FULL_64_10</strain>
    </source>
</reference>
<accession>A0A1F6CT23</accession>
<evidence type="ECO:0000259" key="3">
    <source>
        <dbReference type="SMART" id="SM00331"/>
    </source>
</evidence>
<evidence type="ECO:0000313" key="4">
    <source>
        <dbReference type="EMBL" id="OGG52161.1"/>
    </source>
</evidence>
<dbReference type="Pfam" id="PF07228">
    <property type="entry name" value="SpoIIE"/>
    <property type="match status" value="1"/>
</dbReference>
<dbReference type="Gene3D" id="3.60.40.10">
    <property type="entry name" value="PPM-type phosphatase domain"/>
    <property type="match status" value="1"/>
</dbReference>
<dbReference type="InterPro" id="IPR029016">
    <property type="entry name" value="GAF-like_dom_sf"/>
</dbReference>
<comment type="caution">
    <text evidence="4">The sequence shown here is derived from an EMBL/GenBank/DDBJ whole genome shotgun (WGS) entry which is preliminary data.</text>
</comment>
<evidence type="ECO:0000259" key="2">
    <source>
        <dbReference type="SMART" id="SM00065"/>
    </source>
</evidence>
<dbReference type="InterPro" id="IPR001932">
    <property type="entry name" value="PPM-type_phosphatase-like_dom"/>
</dbReference>
<dbReference type="SUPFAM" id="SSF55781">
    <property type="entry name" value="GAF domain-like"/>
    <property type="match status" value="1"/>
</dbReference>